<comment type="pathway">
    <text evidence="2 8">Amino-acid biosynthesis; L-histidine biosynthesis; L-histidine from 5-phospho-alpha-D-ribose 1-diphosphate: step 1/9.</text>
</comment>
<evidence type="ECO:0000256" key="1">
    <source>
        <dbReference type="ARBA" id="ARBA00004496"/>
    </source>
</evidence>
<proteinExistence type="inferred from homology"/>
<dbReference type="NCBIfam" id="NF008935">
    <property type="entry name" value="PRK12292.1-1"/>
    <property type="match status" value="1"/>
</dbReference>
<dbReference type="HAMAP" id="MF_00125">
    <property type="entry name" value="HisZ"/>
    <property type="match status" value="1"/>
</dbReference>
<dbReference type="GO" id="GO:0006427">
    <property type="term" value="P:histidyl-tRNA aminoacylation"/>
    <property type="evidence" value="ECO:0007669"/>
    <property type="project" value="TreeGrafter"/>
</dbReference>
<name>A0A1I1IXI0_9GAMM</name>
<accession>A0A1I1IXI0</accession>
<feature type="binding site" evidence="9">
    <location>
        <position position="271"/>
    </location>
    <ligand>
        <name>L-histidine</name>
        <dbReference type="ChEBI" id="CHEBI:57595"/>
    </ligand>
</feature>
<evidence type="ECO:0000256" key="2">
    <source>
        <dbReference type="ARBA" id="ARBA00004667"/>
    </source>
</evidence>
<evidence type="ECO:0000259" key="10">
    <source>
        <dbReference type="Pfam" id="PF13393"/>
    </source>
</evidence>
<reference evidence="11 12" key="1">
    <citation type="submission" date="2016-10" db="EMBL/GenBank/DDBJ databases">
        <authorList>
            <person name="de Groot N.N."/>
        </authorList>
    </citation>
    <scope>NUCLEOTIDE SEQUENCE [LARGE SCALE GENOMIC DNA]</scope>
    <source>
        <strain evidence="11 12">DSM 18438</strain>
    </source>
</reference>
<dbReference type="GO" id="GO:0004821">
    <property type="term" value="F:histidine-tRNA ligase activity"/>
    <property type="evidence" value="ECO:0007669"/>
    <property type="project" value="TreeGrafter"/>
</dbReference>
<evidence type="ECO:0000313" key="12">
    <source>
        <dbReference type="Proteomes" id="UP000199058"/>
    </source>
</evidence>
<sequence>MSFADHWLLPDGMDEVLPPQARQIESLRRKLLDHFHSWGYELVLPPKVEFLESLLTGAGHDLDLQTFKVTDQLSGRMMGVSADVTPQVARMDAHSMRMEGVARFCYSTEVVRTRPDNLLGSRSPIQLGAELFGHAGADSDLEILCLMTESLLAAGAKNLCLDLGHVSIYRSLLAEAGLNEPQQEKLFDILQHKRLGELDQLLGGIKSPAAQLLQRLAHLNGGIEVLDQADQELATAPEVVKEALAELRELATALTDLYPEVDLYLDLSELRGYHYHTGLVFAAYVPHLGQALAKGGRYDEIGGVFGRARPATGFSTDLKVLAALQQPQAATGLIAAPVECQRDPQGRQLLKELRSSGKRIVMALQGSELPAEASAQIEYHQGRWQVKAG</sequence>
<organism evidence="11 12">
    <name type="scientific">Marinospirillum celere</name>
    <dbReference type="NCBI Taxonomy" id="1122252"/>
    <lineage>
        <taxon>Bacteria</taxon>
        <taxon>Pseudomonadati</taxon>
        <taxon>Pseudomonadota</taxon>
        <taxon>Gammaproteobacteria</taxon>
        <taxon>Oceanospirillales</taxon>
        <taxon>Oceanospirillaceae</taxon>
        <taxon>Marinospirillum</taxon>
    </lineage>
</organism>
<evidence type="ECO:0000256" key="8">
    <source>
        <dbReference type="HAMAP-Rule" id="MF_00125"/>
    </source>
</evidence>
<dbReference type="InterPro" id="IPR004517">
    <property type="entry name" value="HisZ"/>
</dbReference>
<dbReference type="EMBL" id="FOLH01000005">
    <property type="protein sequence ID" value="SFC39038.1"/>
    <property type="molecule type" value="Genomic_DNA"/>
</dbReference>
<dbReference type="STRING" id="1122252.SAMN05660443_2480"/>
<gene>
    <name evidence="8" type="primary">hisZ</name>
    <name evidence="11" type="ORF">SAMN05660443_2480</name>
</gene>
<feature type="binding site" evidence="9">
    <location>
        <position position="126"/>
    </location>
    <ligand>
        <name>L-histidine</name>
        <dbReference type="ChEBI" id="CHEBI:57595"/>
    </ligand>
</feature>
<evidence type="ECO:0000313" key="11">
    <source>
        <dbReference type="EMBL" id="SFC39038.1"/>
    </source>
</evidence>
<keyword evidence="8" id="KW-0368">Histidine biosynthesis</keyword>
<dbReference type="GO" id="GO:0005737">
    <property type="term" value="C:cytoplasm"/>
    <property type="evidence" value="ECO:0007669"/>
    <property type="project" value="UniProtKB-SubCell"/>
</dbReference>
<dbReference type="InterPro" id="IPR041715">
    <property type="entry name" value="HisRS-like_core"/>
</dbReference>
<evidence type="ECO:0000256" key="6">
    <source>
        <dbReference type="ARBA" id="ARBA00022490"/>
    </source>
</evidence>
<dbReference type="SUPFAM" id="SSF55681">
    <property type="entry name" value="Class II aaRS and biotin synthetases"/>
    <property type="match status" value="1"/>
</dbReference>
<evidence type="ECO:0000256" key="9">
    <source>
        <dbReference type="PIRSR" id="PIRSR001549-1"/>
    </source>
</evidence>
<dbReference type="InterPro" id="IPR004516">
    <property type="entry name" value="HisRS/HisZ"/>
</dbReference>
<comment type="similarity">
    <text evidence="3 8">Belongs to the class-II aminoacyl-tRNA synthetase family. HisZ subfamily.</text>
</comment>
<dbReference type="OrthoDB" id="9769617at2"/>
<evidence type="ECO:0000256" key="5">
    <source>
        <dbReference type="ARBA" id="ARBA00020397"/>
    </source>
</evidence>
<dbReference type="UniPathway" id="UPA00031">
    <property type="reaction ID" value="UER00006"/>
</dbReference>
<dbReference type="PANTHER" id="PTHR43707">
    <property type="entry name" value="HISTIDYL-TRNA SYNTHETASE"/>
    <property type="match status" value="1"/>
</dbReference>
<keyword evidence="12" id="KW-1185">Reference proteome</keyword>
<dbReference type="NCBIfam" id="TIGR00443">
    <property type="entry name" value="hisZ_biosyn_reg"/>
    <property type="match status" value="1"/>
</dbReference>
<evidence type="ECO:0000256" key="4">
    <source>
        <dbReference type="ARBA" id="ARBA00011496"/>
    </source>
</evidence>
<dbReference type="PIRSF" id="PIRSF001549">
    <property type="entry name" value="His-tRNA_synth"/>
    <property type="match status" value="1"/>
</dbReference>
<comment type="function">
    <text evidence="7 8">Required for the first step of histidine biosynthesis. May allow the feedback regulation of ATP phosphoribosyltransferase activity by histidine.</text>
</comment>
<comment type="subcellular location">
    <subcellularLocation>
        <location evidence="1 8">Cytoplasm</location>
    </subcellularLocation>
</comment>
<feature type="binding site" evidence="9">
    <location>
        <position position="130"/>
    </location>
    <ligand>
        <name>L-histidine</name>
        <dbReference type="ChEBI" id="CHEBI:57595"/>
    </ligand>
</feature>
<dbReference type="Proteomes" id="UP000199058">
    <property type="component" value="Unassembled WGS sequence"/>
</dbReference>
<dbReference type="CDD" id="cd00773">
    <property type="entry name" value="HisRS-like_core"/>
    <property type="match status" value="1"/>
</dbReference>
<dbReference type="PANTHER" id="PTHR43707:SF1">
    <property type="entry name" value="HISTIDINE--TRNA LIGASE, MITOCHONDRIAL-RELATED"/>
    <property type="match status" value="1"/>
</dbReference>
<evidence type="ECO:0000256" key="7">
    <source>
        <dbReference type="ARBA" id="ARBA00025246"/>
    </source>
</evidence>
<dbReference type="Gene3D" id="3.30.930.10">
    <property type="entry name" value="Bira Bifunctional Protein, Domain 2"/>
    <property type="match status" value="1"/>
</dbReference>
<dbReference type="Pfam" id="PF13393">
    <property type="entry name" value="tRNA-synt_His"/>
    <property type="match status" value="1"/>
</dbReference>
<dbReference type="RefSeq" id="WP_091964199.1">
    <property type="nucleotide sequence ID" value="NZ_FOLH01000005.1"/>
</dbReference>
<dbReference type="InterPro" id="IPR045864">
    <property type="entry name" value="aa-tRNA-synth_II/BPL/LPL"/>
</dbReference>
<dbReference type="GO" id="GO:0016757">
    <property type="term" value="F:glycosyltransferase activity"/>
    <property type="evidence" value="ECO:0007669"/>
    <property type="project" value="UniProtKB-KW"/>
</dbReference>
<comment type="subunit">
    <text evidence="4 8">Heteromultimer composed of HisG and HisZ subunits.</text>
</comment>
<feature type="binding site" evidence="9">
    <location>
        <begin position="83"/>
        <end position="85"/>
    </location>
    <ligand>
        <name>L-histidine</name>
        <dbReference type="ChEBI" id="CHEBI:57595"/>
    </ligand>
</feature>
<evidence type="ECO:0000256" key="3">
    <source>
        <dbReference type="ARBA" id="ARBA00005539"/>
    </source>
</evidence>
<keyword evidence="11" id="KW-0808">Transferase</keyword>
<dbReference type="AlphaFoldDB" id="A0A1I1IXI0"/>
<keyword evidence="6 8" id="KW-0963">Cytoplasm</keyword>
<feature type="binding site" evidence="9">
    <location>
        <position position="112"/>
    </location>
    <ligand>
        <name>L-histidine</name>
        <dbReference type="ChEBI" id="CHEBI:57595"/>
    </ligand>
</feature>
<dbReference type="GO" id="GO:0000105">
    <property type="term" value="P:L-histidine biosynthetic process"/>
    <property type="evidence" value="ECO:0007669"/>
    <property type="project" value="UniProtKB-UniRule"/>
</dbReference>
<dbReference type="NCBIfam" id="NF009086">
    <property type="entry name" value="PRK12421.1"/>
    <property type="match status" value="1"/>
</dbReference>
<feature type="domain" description="Class II Histidinyl-tRNA synthetase (HisRS)-like catalytic core" evidence="10">
    <location>
        <begin position="12"/>
        <end position="320"/>
    </location>
</feature>
<protein>
    <recommendedName>
        <fullName evidence="5 8">ATP phosphoribosyltransferase regulatory subunit</fullName>
    </recommendedName>
</protein>
<keyword evidence="11" id="KW-0328">Glycosyltransferase</keyword>
<comment type="miscellaneous">
    <text evidence="8">This function is generally fulfilled by the C-terminal part of HisG, which is missing in some bacteria such as this one.</text>
</comment>
<keyword evidence="8" id="KW-0028">Amino-acid biosynthesis</keyword>